<keyword evidence="5" id="KW-0997">Cell inner membrane</keyword>
<gene>
    <name evidence="7" type="ORF">EA58_01360</name>
</gene>
<keyword evidence="3 5" id="KW-1133">Transmembrane helix</keyword>
<evidence type="ECO:0000256" key="2">
    <source>
        <dbReference type="ARBA" id="ARBA00022692"/>
    </source>
</evidence>
<evidence type="ECO:0000259" key="6">
    <source>
        <dbReference type="Pfam" id="PF00924"/>
    </source>
</evidence>
<dbReference type="EMBL" id="JMIB01000003">
    <property type="protein sequence ID" value="KDM93287.1"/>
    <property type="molecule type" value="Genomic_DNA"/>
</dbReference>
<dbReference type="PANTHER" id="PTHR30221:SF8">
    <property type="entry name" value="SMALL-CONDUCTANCE MECHANOSENSITIVE CHANNEL"/>
    <property type="match status" value="1"/>
</dbReference>
<evidence type="ECO:0000256" key="3">
    <source>
        <dbReference type="ARBA" id="ARBA00022989"/>
    </source>
</evidence>
<dbReference type="AlphaFoldDB" id="A0A066S028"/>
<feature type="transmembrane region" description="Helical" evidence="5">
    <location>
        <begin position="51"/>
        <end position="74"/>
    </location>
</feature>
<dbReference type="GO" id="GO:0008381">
    <property type="term" value="F:mechanosensitive monoatomic ion channel activity"/>
    <property type="evidence" value="ECO:0007669"/>
    <property type="project" value="InterPro"/>
</dbReference>
<keyword evidence="2 5" id="KW-0812">Transmembrane</keyword>
<dbReference type="Pfam" id="PF00924">
    <property type="entry name" value="MS_channel_2nd"/>
    <property type="match status" value="1"/>
</dbReference>
<dbReference type="Proteomes" id="UP000027192">
    <property type="component" value="Unassembled WGS sequence"/>
</dbReference>
<feature type="transmembrane region" description="Helical" evidence="5">
    <location>
        <begin position="86"/>
        <end position="114"/>
    </location>
</feature>
<name>A0A066S028_9GAMM</name>
<evidence type="ECO:0000313" key="8">
    <source>
        <dbReference type="Proteomes" id="UP000027192"/>
    </source>
</evidence>
<protein>
    <recommendedName>
        <fullName evidence="5">Small-conductance mechanosensitive channel</fullName>
    </recommendedName>
</protein>
<dbReference type="OrthoDB" id="5705501at2"/>
<keyword evidence="5" id="KW-0407">Ion channel</keyword>
<dbReference type="STRING" id="1654360.EA58_01360"/>
<comment type="subunit">
    <text evidence="5">Homoheptamer.</text>
</comment>
<comment type="subcellular location">
    <subcellularLocation>
        <location evidence="5">Cell inner membrane</location>
        <topology evidence="5">Multi-pass membrane protein</topology>
    </subcellularLocation>
    <subcellularLocation>
        <location evidence="1">Membrane</location>
    </subcellularLocation>
</comment>
<organism evidence="7 8">
    <name type="scientific">Photobacterium galatheae</name>
    <dbReference type="NCBI Taxonomy" id="1654360"/>
    <lineage>
        <taxon>Bacteria</taxon>
        <taxon>Pseudomonadati</taxon>
        <taxon>Pseudomonadota</taxon>
        <taxon>Gammaproteobacteria</taxon>
        <taxon>Vibrionales</taxon>
        <taxon>Vibrionaceae</taxon>
        <taxon>Photobacterium</taxon>
    </lineage>
</organism>
<keyword evidence="5" id="KW-1003">Cell membrane</keyword>
<dbReference type="InterPro" id="IPR010920">
    <property type="entry name" value="LSM_dom_sf"/>
</dbReference>
<evidence type="ECO:0000313" key="7">
    <source>
        <dbReference type="EMBL" id="KDM93287.1"/>
    </source>
</evidence>
<dbReference type="InterPro" id="IPR023408">
    <property type="entry name" value="MscS_beta-dom_sf"/>
</dbReference>
<comment type="caution">
    <text evidence="5">Lacks conserved residue(s) required for the propagation of feature annotation.</text>
</comment>
<feature type="transmembrane region" description="Helical" evidence="5">
    <location>
        <begin position="12"/>
        <end position="31"/>
    </location>
</feature>
<dbReference type="RefSeq" id="WP_051641828.1">
    <property type="nucleotide sequence ID" value="NZ_JAGSGC010000011.1"/>
</dbReference>
<keyword evidence="8" id="KW-1185">Reference proteome</keyword>
<keyword evidence="5" id="KW-0406">Ion transport</keyword>
<comment type="function">
    <text evidence="5">Mechanosensitive channel that participates in the regulation of osmotic pressure changes within the cell, opening in response to stretch forces in the membrane lipid bilayer, without the need for other proteins. Contributes to normal resistance to hypoosmotic shock. Forms an ion channel of 1.0 nanosiemens conductance with a slight preference for anions.</text>
</comment>
<keyword evidence="4 5" id="KW-0472">Membrane</keyword>
<reference evidence="7 8" key="1">
    <citation type="submission" date="2014-04" db="EMBL/GenBank/DDBJ databases">
        <title>Draft genome sequence of Photobacterium halotolerans S2753: a solonamide, ngercheumicin and holomycin producer.</title>
        <authorList>
            <person name="Machado H.R."/>
            <person name="Gram L."/>
        </authorList>
    </citation>
    <scope>NUCLEOTIDE SEQUENCE [LARGE SCALE GENOMIC DNA]</scope>
    <source>
        <strain evidence="7 8">S2753</strain>
    </source>
</reference>
<comment type="similarity">
    <text evidence="5">Belongs to the MscS (TC 1.A.23) family.</text>
</comment>
<dbReference type="InterPro" id="IPR045275">
    <property type="entry name" value="MscS_archaea/bacteria_type"/>
</dbReference>
<dbReference type="GO" id="GO:0005886">
    <property type="term" value="C:plasma membrane"/>
    <property type="evidence" value="ECO:0007669"/>
    <property type="project" value="UniProtKB-SubCell"/>
</dbReference>
<dbReference type="Gene3D" id="2.30.30.60">
    <property type="match status" value="1"/>
</dbReference>
<evidence type="ECO:0000256" key="1">
    <source>
        <dbReference type="ARBA" id="ARBA00004370"/>
    </source>
</evidence>
<keyword evidence="5" id="KW-0813">Transport</keyword>
<proteinExistence type="inferred from homology"/>
<dbReference type="SUPFAM" id="SSF50182">
    <property type="entry name" value="Sm-like ribonucleoproteins"/>
    <property type="match status" value="1"/>
</dbReference>
<feature type="domain" description="Mechanosensitive ion channel MscS" evidence="6">
    <location>
        <begin position="100"/>
        <end position="165"/>
    </location>
</feature>
<accession>A0A066S028</accession>
<sequence>MLEAVIESRLTYNLFIILTFLVVYAIAKRVLNLWLVRLGKTKMVSEVRVKFISRVLSSAVFFVLFSIAVISLGLGYSDISLFFSSAFAVLGVALFAQWSMLSNVTASVLIFFVFPYRIGDMVKVVDKDEDISGVIQDITMFHVLIQRADGSLVTYPNNIILLKPVIKLTRLTDTVTPDIEGASQPEAAQVNPQSSR</sequence>
<comment type="caution">
    <text evidence="7">The sequence shown here is derived from an EMBL/GenBank/DDBJ whole genome shotgun (WGS) entry which is preliminary data.</text>
</comment>
<evidence type="ECO:0000256" key="4">
    <source>
        <dbReference type="ARBA" id="ARBA00023136"/>
    </source>
</evidence>
<evidence type="ECO:0000256" key="5">
    <source>
        <dbReference type="RuleBase" id="RU369025"/>
    </source>
</evidence>
<dbReference type="PANTHER" id="PTHR30221">
    <property type="entry name" value="SMALL-CONDUCTANCE MECHANOSENSITIVE CHANNEL"/>
    <property type="match status" value="1"/>
</dbReference>
<dbReference type="InterPro" id="IPR006685">
    <property type="entry name" value="MscS_channel_2nd"/>
</dbReference>